<dbReference type="OrthoDB" id="1595149at2759"/>
<sequence>MKRLTRKVGKYKVGRTVGKGTFAKVKFACNTETGEGVAMKVLAKSSILKHKMVLIVFMCIMTSLSFGKTDDCDNSLNGFARIYWSNEAMVALSMVEGIQPFHPSLQKRLRELFVQKERLNKLKVLQEFIEAVKPYLRQLIDL</sequence>
<dbReference type="InterPro" id="IPR000719">
    <property type="entry name" value="Prot_kinase_dom"/>
</dbReference>
<dbReference type="Gene3D" id="3.30.200.20">
    <property type="entry name" value="Phosphorylase Kinase, domain 1"/>
    <property type="match status" value="1"/>
</dbReference>
<evidence type="ECO:0000313" key="4">
    <source>
        <dbReference type="EMBL" id="TYK00869.1"/>
    </source>
</evidence>
<feature type="binding site" evidence="1">
    <location>
        <position position="49"/>
    </location>
    <ligand>
        <name>ATP</name>
        <dbReference type="ChEBI" id="CHEBI:30616"/>
    </ligand>
</feature>
<dbReference type="PROSITE" id="PS50011">
    <property type="entry name" value="PROTEIN_KINASE_DOM"/>
    <property type="match status" value="1"/>
</dbReference>
<evidence type="ECO:0000256" key="1">
    <source>
        <dbReference type="PROSITE-ProRule" id="PRU10141"/>
    </source>
</evidence>
<dbReference type="SUPFAM" id="SSF56112">
    <property type="entry name" value="Protein kinase-like (PK-like)"/>
    <property type="match status" value="1"/>
</dbReference>
<name>A0A5A7VKY1_CUCMM</name>
<dbReference type="InterPro" id="IPR011009">
    <property type="entry name" value="Kinase-like_dom_sf"/>
</dbReference>
<keyword evidence="1" id="KW-0067">ATP-binding</keyword>
<keyword evidence="1" id="KW-0547">Nucleotide-binding</keyword>
<dbReference type="Proteomes" id="UP000321947">
    <property type="component" value="Unassembled WGS sequence"/>
</dbReference>
<dbReference type="STRING" id="1194695.A0A5A7VKY1"/>
<keyword evidence="3" id="KW-0808">Transferase</keyword>
<dbReference type="PROSITE" id="PS00107">
    <property type="entry name" value="PROTEIN_KINASE_ATP"/>
    <property type="match status" value="1"/>
</dbReference>
<evidence type="ECO:0000259" key="2">
    <source>
        <dbReference type="PROSITE" id="PS50011"/>
    </source>
</evidence>
<dbReference type="InterPro" id="IPR017441">
    <property type="entry name" value="Protein_kinase_ATP_BS"/>
</dbReference>
<dbReference type="Proteomes" id="UP000321393">
    <property type="component" value="Unassembled WGS sequence"/>
</dbReference>
<gene>
    <name evidence="4" type="ORF">E5676_scaffold602G00250</name>
    <name evidence="3" type="ORF">E6C27_scaffold21G004930</name>
</gene>
<accession>A0A5A7VKY1</accession>
<reference evidence="5 6" key="1">
    <citation type="submission" date="2019-08" db="EMBL/GenBank/DDBJ databases">
        <title>Draft genome sequences of two oriental melons (Cucumis melo L. var makuwa).</title>
        <authorList>
            <person name="Kwon S.-Y."/>
        </authorList>
    </citation>
    <scope>NUCLEOTIDE SEQUENCE [LARGE SCALE GENOMIC DNA]</scope>
    <source>
        <strain evidence="6">cv. Chang Bougi</strain>
        <strain evidence="5">cv. SW 3</strain>
        <tissue evidence="3">Leaf</tissue>
    </source>
</reference>
<proteinExistence type="predicted"/>
<organism evidence="3 5">
    <name type="scientific">Cucumis melo var. makuwa</name>
    <name type="common">Oriental melon</name>
    <dbReference type="NCBI Taxonomy" id="1194695"/>
    <lineage>
        <taxon>Eukaryota</taxon>
        <taxon>Viridiplantae</taxon>
        <taxon>Streptophyta</taxon>
        <taxon>Embryophyta</taxon>
        <taxon>Tracheophyta</taxon>
        <taxon>Spermatophyta</taxon>
        <taxon>Magnoliopsida</taxon>
        <taxon>eudicotyledons</taxon>
        <taxon>Gunneridae</taxon>
        <taxon>Pentapetalae</taxon>
        <taxon>rosids</taxon>
        <taxon>fabids</taxon>
        <taxon>Cucurbitales</taxon>
        <taxon>Cucurbitaceae</taxon>
        <taxon>Benincaseae</taxon>
        <taxon>Cucumis</taxon>
    </lineage>
</organism>
<dbReference type="AlphaFoldDB" id="A0A5A7VKY1"/>
<feature type="domain" description="Protein kinase" evidence="2">
    <location>
        <begin position="11"/>
        <end position="142"/>
    </location>
</feature>
<comment type="caution">
    <text evidence="3">The sequence shown here is derived from an EMBL/GenBank/DDBJ whole genome shotgun (WGS) entry which is preliminary data.</text>
</comment>
<protein>
    <submittedName>
        <fullName evidence="3">CBL-interacting serine/threonine-protein kinase 24 isoform X1</fullName>
    </submittedName>
</protein>
<evidence type="ECO:0000313" key="6">
    <source>
        <dbReference type="Proteomes" id="UP000321947"/>
    </source>
</evidence>
<evidence type="ECO:0000313" key="3">
    <source>
        <dbReference type="EMBL" id="KAA0066415.1"/>
    </source>
</evidence>
<dbReference type="GO" id="GO:0004672">
    <property type="term" value="F:protein kinase activity"/>
    <property type="evidence" value="ECO:0007669"/>
    <property type="project" value="InterPro"/>
</dbReference>
<dbReference type="EMBL" id="SSTE01000903">
    <property type="protein sequence ID" value="KAA0066415.1"/>
    <property type="molecule type" value="Genomic_DNA"/>
</dbReference>
<evidence type="ECO:0000313" key="5">
    <source>
        <dbReference type="Proteomes" id="UP000321393"/>
    </source>
</evidence>
<dbReference type="EMBL" id="SSTD01016371">
    <property type="protein sequence ID" value="TYK00869.1"/>
    <property type="molecule type" value="Genomic_DNA"/>
</dbReference>
<keyword evidence="3" id="KW-0418">Kinase</keyword>
<dbReference type="GO" id="GO:0005524">
    <property type="term" value="F:ATP binding"/>
    <property type="evidence" value="ECO:0007669"/>
    <property type="project" value="UniProtKB-UniRule"/>
</dbReference>